<evidence type="ECO:0000313" key="4">
    <source>
        <dbReference type="Proteomes" id="UP000266841"/>
    </source>
</evidence>
<gene>
    <name evidence="3" type="ORF">THAOC_04463</name>
</gene>
<dbReference type="Proteomes" id="UP000266841">
    <property type="component" value="Unassembled WGS sequence"/>
</dbReference>
<dbReference type="Gene3D" id="2.60.120.620">
    <property type="entry name" value="q2cbj1_9rhob like domain"/>
    <property type="match status" value="1"/>
</dbReference>
<dbReference type="InterPro" id="IPR005123">
    <property type="entry name" value="Oxoglu/Fe-dep_dioxygenase_dom"/>
</dbReference>
<dbReference type="EMBL" id="AGNL01004127">
    <property type="protein sequence ID" value="EJK73887.1"/>
    <property type="molecule type" value="Genomic_DNA"/>
</dbReference>
<dbReference type="AlphaFoldDB" id="K0TNV9"/>
<name>K0TNV9_THAOC</name>
<proteinExistence type="predicted"/>
<reference evidence="3 4" key="1">
    <citation type="journal article" date="2012" name="Genome Biol.">
        <title>Genome and low-iron response of an oceanic diatom adapted to chronic iron limitation.</title>
        <authorList>
            <person name="Lommer M."/>
            <person name="Specht M."/>
            <person name="Roy A.S."/>
            <person name="Kraemer L."/>
            <person name="Andreson R."/>
            <person name="Gutowska M.A."/>
            <person name="Wolf J."/>
            <person name="Bergner S.V."/>
            <person name="Schilhabel M.B."/>
            <person name="Klostermeier U.C."/>
            <person name="Beiko R.G."/>
            <person name="Rosenstiel P."/>
            <person name="Hippler M."/>
            <person name="Laroche J."/>
        </authorList>
    </citation>
    <scope>NUCLEOTIDE SEQUENCE [LARGE SCALE GENOMIC DNA]</scope>
    <source>
        <strain evidence="3 4">CCMP1005</strain>
    </source>
</reference>
<protein>
    <recommendedName>
        <fullName evidence="2">Fe2OG dioxygenase domain-containing protein</fullName>
    </recommendedName>
</protein>
<dbReference type="PROSITE" id="PS51471">
    <property type="entry name" value="FE2OG_OXY"/>
    <property type="match status" value="1"/>
</dbReference>
<evidence type="ECO:0000259" key="2">
    <source>
        <dbReference type="PROSITE" id="PS51471"/>
    </source>
</evidence>
<dbReference type="OrthoDB" id="69177at2759"/>
<sequence>MEGSRTTCRRRGYADEESEVGGNRKPPVGLASESLTGRELYCRDSLLLDEQGVGRAESYRRNGGAASGGLGPQRPRLTFLAELPSLELRGTSIAVQAAPRDANILSAEDSLLLAKIDQFIDTASTQHDVDTSLIRQRAELDHEKDVSAALCTGIPFEGGEVKPASSCPEYEFVASNGRNLVAQTSASCPILSHDEIDKLRSAVEGYWSNQTVDQSRFRYKRKGNREAYLKDVIRFSRDISPIVDRLLLERVYPWVRSAFAPREDSDEDELYVFSSLFIRYNATEDPSKRKTGQPLHKDPGFVSVNVMLNDDFEGGGTWFEDQITFESFGQVEPKATCPIKPVGPGHALAHYGSLRHAGSATTSGVRDILVIFISKRGQVLYEVDSVINADADHYCPSCDSDESQLVCRMLYHRMAIDQDSNDDEAWHCLALTLLEYESRRSQRNTLELAVACLEHASQLAQYDGKLLSNLAYALGLFSRRLERPDEELVDRIRAAYQLSVEINFSVEEAGCYAAVDYESACLNFAIWLYEKRDFRGAARILSRIEHRFDMIAEDEPDPESRRQDLRDAMELLAYCRRQIDA</sequence>
<organism evidence="3 4">
    <name type="scientific">Thalassiosira oceanica</name>
    <name type="common">Marine diatom</name>
    <dbReference type="NCBI Taxonomy" id="159749"/>
    <lineage>
        <taxon>Eukaryota</taxon>
        <taxon>Sar</taxon>
        <taxon>Stramenopiles</taxon>
        <taxon>Ochrophyta</taxon>
        <taxon>Bacillariophyta</taxon>
        <taxon>Coscinodiscophyceae</taxon>
        <taxon>Thalassiosirophycidae</taxon>
        <taxon>Thalassiosirales</taxon>
        <taxon>Thalassiosiraceae</taxon>
        <taxon>Thalassiosira</taxon>
    </lineage>
</organism>
<accession>K0TNV9</accession>
<evidence type="ECO:0000313" key="3">
    <source>
        <dbReference type="EMBL" id="EJK73887.1"/>
    </source>
</evidence>
<evidence type="ECO:0000256" key="1">
    <source>
        <dbReference type="SAM" id="MobiDB-lite"/>
    </source>
</evidence>
<dbReference type="eggNOG" id="ENOG502SAMK">
    <property type="taxonomic scope" value="Eukaryota"/>
</dbReference>
<feature type="region of interest" description="Disordered" evidence="1">
    <location>
        <begin position="1"/>
        <end position="31"/>
    </location>
</feature>
<keyword evidence="4" id="KW-1185">Reference proteome</keyword>
<comment type="caution">
    <text evidence="3">The sequence shown here is derived from an EMBL/GenBank/DDBJ whole genome shotgun (WGS) entry which is preliminary data.</text>
</comment>
<feature type="domain" description="Fe2OG dioxygenase" evidence="2">
    <location>
        <begin position="271"/>
        <end position="375"/>
    </location>
</feature>